<dbReference type="PANTHER" id="PTHR43323:SF2">
    <property type="entry name" value="HYDROXYMETHYLGLUTARYL-COA SYNTHASE"/>
    <property type="match status" value="1"/>
</dbReference>
<dbReference type="Gene3D" id="3.40.47.10">
    <property type="match status" value="2"/>
</dbReference>
<evidence type="ECO:0000313" key="6">
    <source>
        <dbReference type="Proteomes" id="UP001597502"/>
    </source>
</evidence>
<keyword evidence="6" id="KW-1185">Reference proteome</keyword>
<gene>
    <name evidence="5" type="ORF">ACFSUO_11660</name>
</gene>
<feature type="domain" description="Hydroxymethylglutaryl-coenzyme A synthase N-terminal" evidence="3">
    <location>
        <begin position="2"/>
        <end position="165"/>
    </location>
</feature>
<evidence type="ECO:0000313" key="5">
    <source>
        <dbReference type="EMBL" id="MFD2761608.1"/>
    </source>
</evidence>
<keyword evidence="5" id="KW-0012">Acyltransferase</keyword>
<dbReference type="SUPFAM" id="SSF53901">
    <property type="entry name" value="Thiolase-like"/>
    <property type="match status" value="2"/>
</dbReference>
<dbReference type="CDD" id="cd00827">
    <property type="entry name" value="init_cond_enzymes"/>
    <property type="match status" value="1"/>
</dbReference>
<dbReference type="InterPro" id="IPR013746">
    <property type="entry name" value="HMG_CoA_synt_C_dom"/>
</dbReference>
<proteinExistence type="inferred from homology"/>
<accession>A0ABW5V8H7</accession>
<sequence length="390" mass="42502">MQIGIDKIGFYTPHLYVDMNKLASSRNVEPEKFTIGIGQEKMAVAPITQDAVTMAANAALEMLDEKDKEAIDFVIFGTESGIDHSKSGAIYVHHLLGLNENARAIELKQACYGATAGIQMAKGHVALNPESKVLVLGSDIARYGLGTSGEATQGAGAVALLISADPDILALEGDSAYRTDEVMDFWRPIHSDKALVDGKLSNEQYIAFFANVWEQYKVKTGLELADFEAITFHLPYTKMGKKALKAVMDEGTDEDSERLMANYQVSAKYNRIVGNIYTGSLYLSLLSLLENKEDLQPGARIGLFSYGSGAVGEFFAGTLQPNFQEQLPLGKHNQLLESRTEVSVSEYEAIFEETLPTDGSSVTLDTAGDPAKVCLSGVKEDMRQYVRKGE</sequence>
<dbReference type="PANTHER" id="PTHR43323">
    <property type="entry name" value="3-HYDROXY-3-METHYLGLUTARYL COENZYME A SYNTHASE"/>
    <property type="match status" value="1"/>
</dbReference>
<evidence type="ECO:0000259" key="4">
    <source>
        <dbReference type="Pfam" id="PF08540"/>
    </source>
</evidence>
<name>A0ABW5V8H7_9BACI</name>
<organism evidence="5 6">
    <name type="scientific">Lentibacillus juripiscarius</name>
    <dbReference type="NCBI Taxonomy" id="257446"/>
    <lineage>
        <taxon>Bacteria</taxon>
        <taxon>Bacillati</taxon>
        <taxon>Bacillota</taxon>
        <taxon>Bacilli</taxon>
        <taxon>Bacillales</taxon>
        <taxon>Bacillaceae</taxon>
        <taxon>Lentibacillus</taxon>
    </lineage>
</organism>
<evidence type="ECO:0000256" key="2">
    <source>
        <dbReference type="ARBA" id="ARBA00022679"/>
    </source>
</evidence>
<reference evidence="6" key="1">
    <citation type="journal article" date="2019" name="Int. J. Syst. Evol. Microbiol.">
        <title>The Global Catalogue of Microorganisms (GCM) 10K type strain sequencing project: providing services to taxonomists for standard genome sequencing and annotation.</title>
        <authorList>
            <consortium name="The Broad Institute Genomics Platform"/>
            <consortium name="The Broad Institute Genome Sequencing Center for Infectious Disease"/>
            <person name="Wu L."/>
            <person name="Ma J."/>
        </authorList>
    </citation>
    <scope>NUCLEOTIDE SEQUENCE [LARGE SCALE GENOMIC DNA]</scope>
    <source>
        <strain evidence="6">TISTR 1535</strain>
    </source>
</reference>
<dbReference type="Proteomes" id="UP001597502">
    <property type="component" value="Unassembled WGS sequence"/>
</dbReference>
<dbReference type="InterPro" id="IPR011554">
    <property type="entry name" value="HMG_CoA_synthase_prok"/>
</dbReference>
<dbReference type="EC" id="2.3.3.10" evidence="5"/>
<protein>
    <submittedName>
        <fullName evidence="5">Hydroxymethylglutaryl-CoA synthase</fullName>
        <ecNumber evidence="5">2.3.3.10</ecNumber>
    </submittedName>
</protein>
<dbReference type="InterPro" id="IPR016039">
    <property type="entry name" value="Thiolase-like"/>
</dbReference>
<dbReference type="NCBIfam" id="TIGR01835">
    <property type="entry name" value="HMG-CoA-S_prok"/>
    <property type="match status" value="1"/>
</dbReference>
<evidence type="ECO:0000256" key="1">
    <source>
        <dbReference type="ARBA" id="ARBA00007061"/>
    </source>
</evidence>
<keyword evidence="2 5" id="KW-0808">Transferase</keyword>
<dbReference type="InterPro" id="IPR013528">
    <property type="entry name" value="HMG_CoA_synth_N"/>
</dbReference>
<dbReference type="Pfam" id="PF01154">
    <property type="entry name" value="HMG_CoA_synt_N"/>
    <property type="match status" value="1"/>
</dbReference>
<feature type="domain" description="Hydroxymethylglutaryl-coenzyme A synthase C-terminal" evidence="4">
    <location>
        <begin position="265"/>
        <end position="352"/>
    </location>
</feature>
<dbReference type="EMBL" id="JBHUNA010000024">
    <property type="protein sequence ID" value="MFD2761608.1"/>
    <property type="molecule type" value="Genomic_DNA"/>
</dbReference>
<dbReference type="Pfam" id="PF08540">
    <property type="entry name" value="HMG_CoA_synt_C"/>
    <property type="match status" value="2"/>
</dbReference>
<dbReference type="RefSeq" id="WP_382394276.1">
    <property type="nucleotide sequence ID" value="NZ_JBHUNA010000024.1"/>
</dbReference>
<feature type="domain" description="Hydroxymethylglutaryl-coenzyme A synthase C-terminal" evidence="4">
    <location>
        <begin position="180"/>
        <end position="248"/>
    </location>
</feature>
<evidence type="ECO:0000259" key="3">
    <source>
        <dbReference type="Pfam" id="PF01154"/>
    </source>
</evidence>
<comment type="caution">
    <text evidence="5">The sequence shown here is derived from an EMBL/GenBank/DDBJ whole genome shotgun (WGS) entry which is preliminary data.</text>
</comment>
<comment type="similarity">
    <text evidence="1">Belongs to the thiolase-like superfamily. HMG-CoA synthase family.</text>
</comment>
<dbReference type="GO" id="GO:0004421">
    <property type="term" value="F:hydroxymethylglutaryl-CoA synthase activity"/>
    <property type="evidence" value="ECO:0007669"/>
    <property type="project" value="UniProtKB-EC"/>
</dbReference>